<accession>A0A392UY46</accession>
<organism evidence="1 2">
    <name type="scientific">Trifolium medium</name>
    <dbReference type="NCBI Taxonomy" id="97028"/>
    <lineage>
        <taxon>Eukaryota</taxon>
        <taxon>Viridiplantae</taxon>
        <taxon>Streptophyta</taxon>
        <taxon>Embryophyta</taxon>
        <taxon>Tracheophyta</taxon>
        <taxon>Spermatophyta</taxon>
        <taxon>Magnoliopsida</taxon>
        <taxon>eudicotyledons</taxon>
        <taxon>Gunneridae</taxon>
        <taxon>Pentapetalae</taxon>
        <taxon>rosids</taxon>
        <taxon>fabids</taxon>
        <taxon>Fabales</taxon>
        <taxon>Fabaceae</taxon>
        <taxon>Papilionoideae</taxon>
        <taxon>50 kb inversion clade</taxon>
        <taxon>NPAAA clade</taxon>
        <taxon>Hologalegina</taxon>
        <taxon>IRL clade</taxon>
        <taxon>Trifolieae</taxon>
        <taxon>Trifolium</taxon>
    </lineage>
</organism>
<evidence type="ECO:0000313" key="1">
    <source>
        <dbReference type="EMBL" id="MCI79635.1"/>
    </source>
</evidence>
<name>A0A392UY46_9FABA</name>
<keyword evidence="2" id="KW-1185">Reference proteome</keyword>
<feature type="non-terminal residue" evidence="1">
    <location>
        <position position="37"/>
    </location>
</feature>
<dbReference type="AlphaFoldDB" id="A0A392UY46"/>
<reference evidence="1 2" key="1">
    <citation type="journal article" date="2018" name="Front. Plant Sci.">
        <title>Red Clover (Trifolium pratense) and Zigzag Clover (T. medium) - A Picture of Genomic Similarities and Differences.</title>
        <authorList>
            <person name="Dluhosova J."/>
            <person name="Istvanek J."/>
            <person name="Nedelnik J."/>
            <person name="Repkova J."/>
        </authorList>
    </citation>
    <scope>NUCLEOTIDE SEQUENCE [LARGE SCALE GENOMIC DNA]</scope>
    <source>
        <strain evidence="2">cv. 10/8</strain>
        <tissue evidence="1">Leaf</tissue>
    </source>
</reference>
<comment type="caution">
    <text evidence="1">The sequence shown here is derived from an EMBL/GenBank/DDBJ whole genome shotgun (WGS) entry which is preliminary data.</text>
</comment>
<proteinExistence type="predicted"/>
<protein>
    <submittedName>
        <fullName evidence="1">Uncharacterized protein</fullName>
    </submittedName>
</protein>
<evidence type="ECO:0000313" key="2">
    <source>
        <dbReference type="Proteomes" id="UP000265520"/>
    </source>
</evidence>
<sequence>MENPKICRWSDIKRANGRQTRRFLAGAIGGKHSLMTQ</sequence>
<dbReference type="EMBL" id="LXQA010978042">
    <property type="protein sequence ID" value="MCI79635.1"/>
    <property type="molecule type" value="Genomic_DNA"/>
</dbReference>
<dbReference type="Proteomes" id="UP000265520">
    <property type="component" value="Unassembled WGS sequence"/>
</dbReference>